<reference evidence="2 3" key="2">
    <citation type="journal article" date="2011" name="Mol. Biol. Evol.">
        <title>Unity in variety--the pan-genome of the Chlamydiae.</title>
        <authorList>
            <person name="Collingro A."/>
            <person name="Tischler P."/>
            <person name="Weinmaier T."/>
            <person name="Penz T."/>
            <person name="Heinz E."/>
            <person name="Brunham R.C."/>
            <person name="Read T.D."/>
            <person name="Bavoil P.M."/>
            <person name="Sachse K."/>
            <person name="Kahane S."/>
            <person name="Friedman M.G."/>
            <person name="Rattei T."/>
            <person name="Myers G.S."/>
            <person name="Horn M."/>
        </authorList>
    </citation>
    <scope>NUCLEOTIDE SEQUENCE [LARGE SCALE GENOMIC DNA]</scope>
    <source>
        <strain evidence="3">ATCC VR-1471 / Z</strain>
    </source>
</reference>
<dbReference type="AlphaFoldDB" id="F8L9P3"/>
<sequence length="93" mass="10118">MNPLDRSQGSSYTNRTTGSEKSGAAKLNSEGMATKDKIVALLDVNYPPVPKWESDKTFKEALEQTLGRNISQQAPNQESTHSTNVAKDYMVGG</sequence>
<dbReference type="KEGG" id="sng:SNE_A17030"/>
<evidence type="ECO:0000313" key="2">
    <source>
        <dbReference type="EMBL" id="CCB89580.1"/>
    </source>
</evidence>
<accession>F8L9P3</accession>
<organism evidence="2 3">
    <name type="scientific">Simkania negevensis (strain ATCC VR-1471 / DSM 27360 / Z)</name>
    <dbReference type="NCBI Taxonomy" id="331113"/>
    <lineage>
        <taxon>Bacteria</taxon>
        <taxon>Pseudomonadati</taxon>
        <taxon>Chlamydiota</taxon>
        <taxon>Chlamydiia</taxon>
        <taxon>Parachlamydiales</taxon>
        <taxon>Simkaniaceae</taxon>
        <taxon>Simkania</taxon>
    </lineage>
</organism>
<dbReference type="HOGENOM" id="CLU_2397991_0_0_0"/>
<evidence type="ECO:0000256" key="1">
    <source>
        <dbReference type="SAM" id="MobiDB-lite"/>
    </source>
</evidence>
<name>F8L9P3_SIMNZ</name>
<proteinExistence type="predicted"/>
<evidence type="ECO:0000313" key="3">
    <source>
        <dbReference type="Proteomes" id="UP000000496"/>
    </source>
</evidence>
<keyword evidence="3" id="KW-1185">Reference proteome</keyword>
<feature type="compositionally biased region" description="Polar residues" evidence="1">
    <location>
        <begin position="1"/>
        <end position="20"/>
    </location>
</feature>
<dbReference type="EMBL" id="FR872582">
    <property type="protein sequence ID" value="CCB89580.1"/>
    <property type="molecule type" value="Genomic_DNA"/>
</dbReference>
<gene>
    <name evidence="2" type="ordered locus">SNE_A17030</name>
</gene>
<feature type="region of interest" description="Disordered" evidence="1">
    <location>
        <begin position="1"/>
        <end position="32"/>
    </location>
</feature>
<dbReference type="Proteomes" id="UP000000496">
    <property type="component" value="Chromosome gsn.131"/>
</dbReference>
<feature type="region of interest" description="Disordered" evidence="1">
    <location>
        <begin position="68"/>
        <end position="93"/>
    </location>
</feature>
<reference key="1">
    <citation type="journal article" date="2011" name="Mol. Biol. Evol.">
        <title>Unity in variety -- the pan-genome of the Chlamydiae.</title>
        <authorList>
            <person name="Collingro A."/>
            <person name="Tischler P."/>
            <person name="Weinmaier T."/>
            <person name="Penz T."/>
            <person name="Heinz E."/>
            <person name="Brunham R.C."/>
            <person name="Read T.D."/>
            <person name="Bavoil P.M."/>
            <person name="Sachse K."/>
            <person name="Kahane S."/>
            <person name="Friedman M.G."/>
            <person name="Rattei T."/>
            <person name="Myers G.S.A."/>
            <person name="Horn M."/>
        </authorList>
    </citation>
    <scope>NUCLEOTIDE SEQUENCE</scope>
    <source>
        <strain>Z</strain>
    </source>
</reference>
<feature type="compositionally biased region" description="Polar residues" evidence="1">
    <location>
        <begin position="68"/>
        <end position="85"/>
    </location>
</feature>
<protein>
    <submittedName>
        <fullName evidence="2">Uncharacterized protein</fullName>
    </submittedName>
</protein>